<organism evidence="2 3">
    <name type="scientific">Phakopsora pachyrhizi</name>
    <name type="common">Asian soybean rust disease fungus</name>
    <dbReference type="NCBI Taxonomy" id="170000"/>
    <lineage>
        <taxon>Eukaryota</taxon>
        <taxon>Fungi</taxon>
        <taxon>Dikarya</taxon>
        <taxon>Basidiomycota</taxon>
        <taxon>Pucciniomycotina</taxon>
        <taxon>Pucciniomycetes</taxon>
        <taxon>Pucciniales</taxon>
        <taxon>Phakopsoraceae</taxon>
        <taxon>Phakopsora</taxon>
    </lineage>
</organism>
<dbReference type="AlphaFoldDB" id="A0AAV0B9A6"/>
<sequence>MVFIIEASWLGWVLGRQGIGLAGRAGWGLAWLDWAGYLAGRAGRAGKVLSESKEEGKAGWDWESKTLAAKVEARKTSSVVTPNNLANLNGKTPGGA</sequence>
<reference evidence="2" key="1">
    <citation type="submission" date="2022-06" db="EMBL/GenBank/DDBJ databases">
        <authorList>
            <consortium name="SYNGENTA / RWTH Aachen University"/>
        </authorList>
    </citation>
    <scope>NUCLEOTIDE SEQUENCE</scope>
</reference>
<gene>
    <name evidence="2" type="ORF">PPACK8108_LOCUS17503</name>
</gene>
<accession>A0AAV0B9A6</accession>
<keyword evidence="3" id="KW-1185">Reference proteome</keyword>
<feature type="chain" id="PRO_5043404140" evidence="1">
    <location>
        <begin position="16"/>
        <end position="96"/>
    </location>
</feature>
<protein>
    <submittedName>
        <fullName evidence="2">Uncharacterized protein</fullName>
    </submittedName>
</protein>
<feature type="signal peptide" evidence="1">
    <location>
        <begin position="1"/>
        <end position="15"/>
    </location>
</feature>
<keyword evidence="1" id="KW-0732">Signal</keyword>
<dbReference type="EMBL" id="CALTRL010004912">
    <property type="protein sequence ID" value="CAH7683783.1"/>
    <property type="molecule type" value="Genomic_DNA"/>
</dbReference>
<proteinExistence type="predicted"/>
<dbReference type="Proteomes" id="UP001153365">
    <property type="component" value="Unassembled WGS sequence"/>
</dbReference>
<comment type="caution">
    <text evidence="2">The sequence shown here is derived from an EMBL/GenBank/DDBJ whole genome shotgun (WGS) entry which is preliminary data.</text>
</comment>
<evidence type="ECO:0000313" key="3">
    <source>
        <dbReference type="Proteomes" id="UP001153365"/>
    </source>
</evidence>
<name>A0AAV0B9A6_PHAPC</name>
<evidence type="ECO:0000256" key="1">
    <source>
        <dbReference type="SAM" id="SignalP"/>
    </source>
</evidence>
<evidence type="ECO:0000313" key="2">
    <source>
        <dbReference type="EMBL" id="CAH7683783.1"/>
    </source>
</evidence>